<dbReference type="GO" id="GO:0005886">
    <property type="term" value="C:plasma membrane"/>
    <property type="evidence" value="ECO:0007669"/>
    <property type="project" value="TreeGrafter"/>
</dbReference>
<proteinExistence type="inferred from homology"/>
<evidence type="ECO:0000313" key="8">
    <source>
        <dbReference type="Proteomes" id="UP000192656"/>
    </source>
</evidence>
<evidence type="ECO:0000256" key="2">
    <source>
        <dbReference type="ARBA" id="ARBA00008564"/>
    </source>
</evidence>
<evidence type="ECO:0000256" key="1">
    <source>
        <dbReference type="ARBA" id="ARBA00004141"/>
    </source>
</evidence>
<dbReference type="InterPro" id="IPR003339">
    <property type="entry name" value="ABC/ECF_trnsptr_transmembrane"/>
</dbReference>
<evidence type="ECO:0000256" key="6">
    <source>
        <dbReference type="SAM" id="Phobius"/>
    </source>
</evidence>
<dbReference type="Pfam" id="PF02361">
    <property type="entry name" value="CbiQ"/>
    <property type="match status" value="1"/>
</dbReference>
<name>A0A1W2DZS8_9HYPH</name>
<comment type="subcellular location">
    <subcellularLocation>
        <location evidence="1">Membrane</location>
        <topology evidence="1">Multi-pass membrane protein</topology>
    </subcellularLocation>
</comment>
<accession>A0A1W2DZS8</accession>
<protein>
    <submittedName>
        <fullName evidence="7">Biotin transport system permease protein</fullName>
    </submittedName>
</protein>
<evidence type="ECO:0000256" key="4">
    <source>
        <dbReference type="ARBA" id="ARBA00022989"/>
    </source>
</evidence>
<evidence type="ECO:0000256" key="3">
    <source>
        <dbReference type="ARBA" id="ARBA00022692"/>
    </source>
</evidence>
<dbReference type="Proteomes" id="UP000192656">
    <property type="component" value="Unassembled WGS sequence"/>
</dbReference>
<dbReference type="PANTHER" id="PTHR33514:SF13">
    <property type="entry name" value="PROTEIN ABCI12, CHLOROPLASTIC"/>
    <property type="match status" value="1"/>
</dbReference>
<dbReference type="STRING" id="937218.SAMN06297251_11972"/>
<feature type="transmembrane region" description="Helical" evidence="6">
    <location>
        <begin position="61"/>
        <end position="83"/>
    </location>
</feature>
<dbReference type="OrthoDB" id="5868344at2"/>
<keyword evidence="5 6" id="KW-0472">Membrane</keyword>
<keyword evidence="4 6" id="KW-1133">Transmembrane helix</keyword>
<dbReference type="RefSeq" id="WP_084411798.1">
    <property type="nucleotide sequence ID" value="NZ_FWXR01000019.1"/>
</dbReference>
<dbReference type="PANTHER" id="PTHR33514">
    <property type="entry name" value="PROTEIN ABCI12, CHLOROPLASTIC"/>
    <property type="match status" value="1"/>
</dbReference>
<comment type="similarity">
    <text evidence="2">Belongs to the CbiQ family.</text>
</comment>
<sequence length="196" mass="20775">MIGGLYRPGDSPIHRMKPGAKLLALLLFAIGMLAFSSPLIAGAGLALASLAYPIGGLSWRIAFAQIRPLLLVLIVLLAVQTWLVSFEAGLLLFLRFAALILAAGLVTLTTKTGDLVETLERGLSPFARFGVDTAKVSLAISLAIRFMPVIAAVFSDIREAQAARGRDRSAIALAVPLIVRLLKMGDEIAEAIDARS</sequence>
<dbReference type="CDD" id="cd16914">
    <property type="entry name" value="EcfT"/>
    <property type="match status" value="1"/>
</dbReference>
<gene>
    <name evidence="7" type="ORF">SAMN06297251_11972</name>
</gene>
<evidence type="ECO:0000313" key="7">
    <source>
        <dbReference type="EMBL" id="SMD03031.1"/>
    </source>
</evidence>
<evidence type="ECO:0000256" key="5">
    <source>
        <dbReference type="ARBA" id="ARBA00023136"/>
    </source>
</evidence>
<keyword evidence="3 6" id="KW-0812">Transmembrane</keyword>
<dbReference type="AlphaFoldDB" id="A0A1W2DZS8"/>
<reference evidence="7 8" key="1">
    <citation type="submission" date="2017-04" db="EMBL/GenBank/DDBJ databases">
        <authorList>
            <person name="Afonso C.L."/>
            <person name="Miller P.J."/>
            <person name="Scott M.A."/>
            <person name="Spackman E."/>
            <person name="Goraichik I."/>
            <person name="Dimitrov K.M."/>
            <person name="Suarez D.L."/>
            <person name="Swayne D.E."/>
        </authorList>
    </citation>
    <scope>NUCLEOTIDE SEQUENCE [LARGE SCALE GENOMIC DNA]</scope>
    <source>
        <strain evidence="7 8">CGMCC 1.10972</strain>
    </source>
</reference>
<organism evidence="7 8">
    <name type="scientific">Fulvimarina manganoxydans</name>
    <dbReference type="NCBI Taxonomy" id="937218"/>
    <lineage>
        <taxon>Bacteria</taxon>
        <taxon>Pseudomonadati</taxon>
        <taxon>Pseudomonadota</taxon>
        <taxon>Alphaproteobacteria</taxon>
        <taxon>Hyphomicrobiales</taxon>
        <taxon>Aurantimonadaceae</taxon>
        <taxon>Fulvimarina</taxon>
    </lineage>
</organism>
<feature type="transmembrane region" description="Helical" evidence="6">
    <location>
        <begin position="136"/>
        <end position="154"/>
    </location>
</feature>
<feature type="transmembrane region" description="Helical" evidence="6">
    <location>
        <begin position="90"/>
        <end position="109"/>
    </location>
</feature>
<dbReference type="EMBL" id="FWXR01000019">
    <property type="protein sequence ID" value="SMD03031.1"/>
    <property type="molecule type" value="Genomic_DNA"/>
</dbReference>
<keyword evidence="8" id="KW-1185">Reference proteome</keyword>